<feature type="region of interest" description="Disordered" evidence="1">
    <location>
        <begin position="1087"/>
        <end position="1122"/>
    </location>
</feature>
<evidence type="ECO:0000256" key="2">
    <source>
        <dbReference type="SAM" id="Phobius"/>
    </source>
</evidence>
<dbReference type="Proteomes" id="UP000322545">
    <property type="component" value="Unassembled WGS sequence"/>
</dbReference>
<keyword evidence="2" id="KW-0812">Transmembrane</keyword>
<evidence type="ECO:0008006" key="5">
    <source>
        <dbReference type="Google" id="ProtNLM"/>
    </source>
</evidence>
<evidence type="ECO:0000256" key="1">
    <source>
        <dbReference type="SAM" id="MobiDB-lite"/>
    </source>
</evidence>
<keyword evidence="4" id="KW-1185">Reference proteome</keyword>
<keyword evidence="2" id="KW-1133">Transmembrane helix</keyword>
<sequence length="1122" mass="118832">MSEPQHETSGGSRVRKAALWSILTLAMLAVVVSVALSMATGRDYAAPAWLQERITTAINADIDGVSIGFGGIGLRIEEDWTPQLHLSDVTLRGADGAMLASLLDVRGTVALRPLMRGDLHPAQIGVSGARVILRRSADGRIGLSVGEAAPGPDEAMSVAELAARLDALLERPQFAALRQLSADNLTLRYEDARAERAWSADGGRLEMTRSGDDLTIRGDVALLGARDYATTLAMNYTRRIGETAADFGVTFEDMPARDIAGQSPALTWLEALDAPISGALRASVDEEGRLGPLNATLHITEGELRPNEATKPIPFSEARVYFTYDPADQAMRFSDVTLTSNWVTARAEGQAYLVGMEQGWPSELLGQFRLTDIRANPEGLYPEPVEIEQAVMDMRLRLDPFRLTLGQLSLSDQGSRMVLNGDLIAGAQGWRLALDGRMDALDSDRLQALWPRSVTPVTREWIEQNVRAADLSNLQLALRADPGRPADVFLGFDFTGLETQFVKDVPVIEAATGHASLSDNRFVITADSGHVTAAQGGRIDISGTSFIIPDVRVNRGPARARLSTQSTVTAALSLLNEKPFGFMTKANLPVTLADGQARLAGRLDFLLKPGLQPDEVAFDVVGTLSDVRSESLVQGRVIAAPVLDLKAGNSGVSVSGAGRIGQVPVEGSWQSALGPEADGTSRVSGWIELSERFVDEFRVGLPPGSLEGQGRADVEIVLPRGAPGQFTLRSDLAGVALRLPELDWALPAAARGSLEVSGTLGEPPQIDLVALDAGGLQAQGSVSLQADGTLERARFSRVRLDDWLSAPVDLVGRGADRAPQILVSGGTVDLRRTSLAGDGRGPDGGGPRRGGPVSLALDRLVISEGITLTDFRADLDMAGGATGRFTARVNEGAAITGSIVPKDGRSAFQIMAGDAGGVLASAGLLRQAREGEMSLTLVPAGAPGSYHGSLLVANVRLTDAPALADLLNAISVVGLLEQLDGEGIHFSEVKAQFELTPERVAVLAGSAVGASMGISMQGNYYTGSRQLDMHGVLSPFYMVNAVGGLFTRRGEGIVGVNYEMRGSADAPSVRVNPLSILTPGVFRDLFRRPPPDGIGAPQEAQDEGAPADRGQGVRRAPWENDR</sequence>
<reference evidence="3 4" key="1">
    <citation type="submission" date="2016-11" db="EMBL/GenBank/DDBJ databases">
        <authorList>
            <person name="Varghese N."/>
            <person name="Submissions S."/>
        </authorList>
    </citation>
    <scope>NUCLEOTIDE SEQUENCE [LARGE SCALE GENOMIC DNA]</scope>
    <source>
        <strain evidence="3 4">DSM 28249</strain>
    </source>
</reference>
<accession>A0A1M7CWN4</accession>
<dbReference type="AlphaFoldDB" id="A0A1M7CWN4"/>
<dbReference type="RefSeq" id="WP_149778661.1">
    <property type="nucleotide sequence ID" value="NZ_FRCB01000002.1"/>
</dbReference>
<feature type="transmembrane region" description="Helical" evidence="2">
    <location>
        <begin position="17"/>
        <end position="38"/>
    </location>
</feature>
<evidence type="ECO:0000313" key="3">
    <source>
        <dbReference type="EMBL" id="SHL71610.1"/>
    </source>
</evidence>
<dbReference type="EMBL" id="FRCB01000002">
    <property type="protein sequence ID" value="SHL71610.1"/>
    <property type="molecule type" value="Genomic_DNA"/>
</dbReference>
<proteinExistence type="predicted"/>
<evidence type="ECO:0000313" key="4">
    <source>
        <dbReference type="Proteomes" id="UP000322545"/>
    </source>
</evidence>
<gene>
    <name evidence="3" type="ORF">SAMN05443432_102330</name>
</gene>
<protein>
    <recommendedName>
        <fullName evidence="5">AsmA-like C-terminal region</fullName>
    </recommendedName>
</protein>
<feature type="region of interest" description="Disordered" evidence="1">
    <location>
        <begin position="832"/>
        <end position="852"/>
    </location>
</feature>
<keyword evidence="2" id="KW-0472">Membrane</keyword>
<organism evidence="3 4">
    <name type="scientific">Roseovarius litoreus</name>
    <dbReference type="NCBI Taxonomy" id="1155722"/>
    <lineage>
        <taxon>Bacteria</taxon>
        <taxon>Pseudomonadati</taxon>
        <taxon>Pseudomonadota</taxon>
        <taxon>Alphaproteobacteria</taxon>
        <taxon>Rhodobacterales</taxon>
        <taxon>Roseobacteraceae</taxon>
        <taxon>Roseovarius</taxon>
    </lineage>
</organism>
<feature type="compositionally biased region" description="Gly residues" evidence="1">
    <location>
        <begin position="838"/>
        <end position="849"/>
    </location>
</feature>
<name>A0A1M7CWN4_9RHOB</name>